<dbReference type="CDD" id="cd00431">
    <property type="entry name" value="cysteine_hydrolases"/>
    <property type="match status" value="1"/>
</dbReference>
<dbReference type="EMBL" id="AMRA01000095">
    <property type="protein sequence ID" value="EKF22582.1"/>
    <property type="molecule type" value="Genomic_DNA"/>
</dbReference>
<dbReference type="SUPFAM" id="SSF52499">
    <property type="entry name" value="Isochorismatase-like hydrolases"/>
    <property type="match status" value="1"/>
</dbReference>
<dbReference type="InterPro" id="IPR036380">
    <property type="entry name" value="Isochorismatase-like_sf"/>
</dbReference>
<dbReference type="OrthoDB" id="3174612at2"/>
<accession>K5BDZ8</accession>
<dbReference type="Pfam" id="PF00857">
    <property type="entry name" value="Isochorismatase"/>
    <property type="match status" value="1"/>
</dbReference>
<dbReference type="InterPro" id="IPR000868">
    <property type="entry name" value="Isochorismatase-like_dom"/>
</dbReference>
<reference evidence="1 2" key="1">
    <citation type="journal article" date="2012" name="J. Bacteriol.">
        <title>Genome sequence of Mycobacterium hassiacum DSM 44199, a rare source of heat-stable mycobacterial proteins.</title>
        <authorList>
            <person name="Tiago I."/>
            <person name="Maranha A."/>
            <person name="Mendes V."/>
            <person name="Alarico S."/>
            <person name="Moynihan P.J."/>
            <person name="Clarke A.J."/>
            <person name="Macedo-Ribeiro S."/>
            <person name="Pereira P.J."/>
            <person name="Empadinhas N."/>
        </authorList>
    </citation>
    <scope>NUCLEOTIDE SEQUENCE [LARGE SCALE GENOMIC DNA]</scope>
    <source>
        <strain evidence="2">DSM 44199 / CIP 105218 / JCM 12690 / 3849</strain>
    </source>
</reference>
<evidence type="ECO:0000313" key="1">
    <source>
        <dbReference type="EMBL" id="EKF22582.1"/>
    </source>
</evidence>
<keyword evidence="2" id="KW-1185">Reference proteome</keyword>
<gene>
    <name evidence="1" type="ORF">C731_3322</name>
</gene>
<dbReference type="PATRIC" id="fig|1122247.3.peg.3185"/>
<dbReference type="eggNOG" id="COG1335">
    <property type="taxonomic scope" value="Bacteria"/>
</dbReference>
<dbReference type="Gene3D" id="3.40.50.850">
    <property type="entry name" value="Isochorismatase-like"/>
    <property type="match status" value="1"/>
</dbReference>
<comment type="caution">
    <text evidence="1">The sequence shown here is derived from an EMBL/GenBank/DDBJ whole genome shotgun (WGS) entry which is preliminary data.</text>
</comment>
<sequence length="226" mass="24138">MVHGGPETTVVSGPDYTTPNWAASALVVVDLQRDFLDGGAAAVPGTSAVVPRVAALTAAFRAAGRPIAHIVRLYRPGGSDVDLPRRRHIEQGGRVVAPGSDGAQIPAEVLPAPVSLDSERLLAGREQTVGAREVVLFKPRWSAFHRTRLEDWLRDQGCDTVVVAGCNLPNCPRATLFDASERDFRAVLVVDAVSQTSPERLADLERIGVRLADTGTVRRALSVPAR</sequence>
<name>K5BDZ8_MYCHD</name>
<proteinExistence type="predicted"/>
<dbReference type="AlphaFoldDB" id="K5BDZ8"/>
<dbReference type="STRING" id="1122247.GCA_000379865_04275"/>
<organism evidence="1 2">
    <name type="scientific">Mycolicibacterium hassiacum (strain DSM 44199 / CIP 105218 / JCM 12690 / 3849)</name>
    <name type="common">Mycobacterium hassiacum</name>
    <dbReference type="NCBI Taxonomy" id="1122247"/>
    <lineage>
        <taxon>Bacteria</taxon>
        <taxon>Bacillati</taxon>
        <taxon>Actinomycetota</taxon>
        <taxon>Actinomycetes</taxon>
        <taxon>Mycobacteriales</taxon>
        <taxon>Mycobacteriaceae</taxon>
        <taxon>Mycolicibacterium</taxon>
    </lineage>
</organism>
<evidence type="ECO:0000313" key="2">
    <source>
        <dbReference type="Proteomes" id="UP000006265"/>
    </source>
</evidence>
<protein>
    <submittedName>
        <fullName evidence="1">Isochorismatase family protein</fullName>
    </submittedName>
</protein>
<dbReference type="PANTHER" id="PTHR43540">
    <property type="entry name" value="PEROXYUREIDOACRYLATE/UREIDOACRYLATE AMIDOHYDROLASE-RELATED"/>
    <property type="match status" value="1"/>
</dbReference>
<dbReference type="Proteomes" id="UP000006265">
    <property type="component" value="Unassembled WGS sequence"/>
</dbReference>
<dbReference type="InterPro" id="IPR050272">
    <property type="entry name" value="Isochorismatase-like_hydrls"/>
</dbReference>